<dbReference type="InParanoid" id="W2RIW6"/>
<evidence type="ECO:0000313" key="1">
    <source>
        <dbReference type="EMBL" id="ETN36285.1"/>
    </source>
</evidence>
<sequence>MKARLQRSDSKISPENFVQEATKDANQRYLAVLAAGSPRLSALCSPARKVWPYLSSSQVW</sequence>
<dbReference type="RefSeq" id="XP_008721103.1">
    <property type="nucleotide sequence ID" value="XM_008722881.1"/>
</dbReference>
<dbReference type="VEuPathDB" id="FungiDB:HMPREF1541_08562"/>
<dbReference type="AlphaFoldDB" id="W2RIW6"/>
<dbReference type="HOGENOM" id="CLU_2941650_0_0_1"/>
<gene>
    <name evidence="1" type="ORF">HMPREF1541_08562</name>
</gene>
<evidence type="ECO:0000313" key="2">
    <source>
        <dbReference type="Proteomes" id="UP000030752"/>
    </source>
</evidence>
<name>W2RIW6_CYPE1</name>
<proteinExistence type="predicted"/>
<accession>W2RIW6</accession>
<keyword evidence="2" id="KW-1185">Reference proteome</keyword>
<organism evidence="1 2">
    <name type="scientific">Cyphellophora europaea (strain CBS 101466)</name>
    <name type="common">Phialophora europaea</name>
    <dbReference type="NCBI Taxonomy" id="1220924"/>
    <lineage>
        <taxon>Eukaryota</taxon>
        <taxon>Fungi</taxon>
        <taxon>Dikarya</taxon>
        <taxon>Ascomycota</taxon>
        <taxon>Pezizomycotina</taxon>
        <taxon>Eurotiomycetes</taxon>
        <taxon>Chaetothyriomycetidae</taxon>
        <taxon>Chaetothyriales</taxon>
        <taxon>Cyphellophoraceae</taxon>
        <taxon>Cyphellophora</taxon>
    </lineage>
</organism>
<protein>
    <submittedName>
        <fullName evidence="1">Uncharacterized protein</fullName>
    </submittedName>
</protein>
<dbReference type="Proteomes" id="UP000030752">
    <property type="component" value="Unassembled WGS sequence"/>
</dbReference>
<reference evidence="1 2" key="1">
    <citation type="submission" date="2013-03" db="EMBL/GenBank/DDBJ databases">
        <title>The Genome Sequence of Phialophora europaea CBS 101466.</title>
        <authorList>
            <consortium name="The Broad Institute Genomics Platform"/>
            <person name="Cuomo C."/>
            <person name="de Hoog S."/>
            <person name="Gorbushina A."/>
            <person name="Walker B."/>
            <person name="Young S.K."/>
            <person name="Zeng Q."/>
            <person name="Gargeya S."/>
            <person name="Fitzgerald M."/>
            <person name="Haas B."/>
            <person name="Abouelleil A."/>
            <person name="Allen A.W."/>
            <person name="Alvarado L."/>
            <person name="Arachchi H.M."/>
            <person name="Berlin A.M."/>
            <person name="Chapman S.B."/>
            <person name="Gainer-Dewar J."/>
            <person name="Goldberg J."/>
            <person name="Griggs A."/>
            <person name="Gujja S."/>
            <person name="Hansen M."/>
            <person name="Howarth C."/>
            <person name="Imamovic A."/>
            <person name="Ireland A."/>
            <person name="Larimer J."/>
            <person name="McCowan C."/>
            <person name="Murphy C."/>
            <person name="Pearson M."/>
            <person name="Poon T.W."/>
            <person name="Priest M."/>
            <person name="Roberts A."/>
            <person name="Saif S."/>
            <person name="Shea T."/>
            <person name="Sisk P."/>
            <person name="Sykes S."/>
            <person name="Wortman J."/>
            <person name="Nusbaum C."/>
            <person name="Birren B."/>
        </authorList>
    </citation>
    <scope>NUCLEOTIDE SEQUENCE [LARGE SCALE GENOMIC DNA]</scope>
    <source>
        <strain evidence="1 2">CBS 101466</strain>
    </source>
</reference>
<dbReference type="GeneID" id="19975901"/>
<dbReference type="EMBL" id="KB822725">
    <property type="protein sequence ID" value="ETN36285.1"/>
    <property type="molecule type" value="Genomic_DNA"/>
</dbReference>